<dbReference type="GO" id="GO:0085020">
    <property type="term" value="P:protein K6-linked ubiquitination"/>
    <property type="evidence" value="ECO:0007669"/>
    <property type="project" value="TreeGrafter"/>
</dbReference>
<reference evidence="4" key="1">
    <citation type="submission" date="2021-01" db="EMBL/GenBank/DDBJ databases">
        <authorList>
            <consortium name="Genoscope - CEA"/>
            <person name="William W."/>
        </authorList>
    </citation>
    <scope>NUCLEOTIDE SEQUENCE</scope>
</reference>
<dbReference type="AlphaFoldDB" id="A0A8S1QX89"/>
<dbReference type="Proteomes" id="UP000692954">
    <property type="component" value="Unassembled WGS sequence"/>
</dbReference>
<dbReference type="PANTHER" id="PTHR24171">
    <property type="entry name" value="ANKYRIN REPEAT DOMAIN-CONTAINING PROTEIN 39-RELATED"/>
    <property type="match status" value="1"/>
</dbReference>
<feature type="repeat" description="ANK" evidence="3">
    <location>
        <begin position="702"/>
        <end position="734"/>
    </location>
</feature>
<protein>
    <submittedName>
        <fullName evidence="4">Uncharacterized protein</fullName>
    </submittedName>
</protein>
<dbReference type="Pfam" id="PF12796">
    <property type="entry name" value="Ank_2"/>
    <property type="match status" value="1"/>
</dbReference>
<gene>
    <name evidence="4" type="ORF">PSON_ATCC_30995.1.T1220051</name>
</gene>
<comment type="caution">
    <text evidence="4">The sequence shown here is derived from an EMBL/GenBank/DDBJ whole genome shotgun (WGS) entry which is preliminary data.</text>
</comment>
<evidence type="ECO:0000313" key="4">
    <source>
        <dbReference type="EMBL" id="CAD8119635.1"/>
    </source>
</evidence>
<keyword evidence="5" id="KW-1185">Reference proteome</keyword>
<feature type="repeat" description="ANK" evidence="3">
    <location>
        <begin position="735"/>
        <end position="767"/>
    </location>
</feature>
<dbReference type="InterPro" id="IPR002110">
    <property type="entry name" value="Ankyrin_rpt"/>
</dbReference>
<dbReference type="PROSITE" id="PS50096">
    <property type="entry name" value="IQ"/>
    <property type="match status" value="1"/>
</dbReference>
<organism evidence="4 5">
    <name type="scientific">Paramecium sonneborni</name>
    <dbReference type="NCBI Taxonomy" id="65129"/>
    <lineage>
        <taxon>Eukaryota</taxon>
        <taxon>Sar</taxon>
        <taxon>Alveolata</taxon>
        <taxon>Ciliophora</taxon>
        <taxon>Intramacronucleata</taxon>
        <taxon>Oligohymenophorea</taxon>
        <taxon>Peniculida</taxon>
        <taxon>Parameciidae</taxon>
        <taxon>Paramecium</taxon>
    </lineage>
</organism>
<accession>A0A8S1QX89</accession>
<dbReference type="PROSITE" id="PS50088">
    <property type="entry name" value="ANK_REPEAT"/>
    <property type="match status" value="2"/>
</dbReference>
<dbReference type="PANTHER" id="PTHR24171:SF8">
    <property type="entry name" value="BRCA1-ASSOCIATED RING DOMAIN PROTEIN 1"/>
    <property type="match status" value="1"/>
</dbReference>
<proteinExistence type="predicted"/>
<evidence type="ECO:0000313" key="5">
    <source>
        <dbReference type="Proteomes" id="UP000692954"/>
    </source>
</evidence>
<dbReference type="PROSITE" id="PS50297">
    <property type="entry name" value="ANK_REP_REGION"/>
    <property type="match status" value="1"/>
</dbReference>
<dbReference type="GO" id="GO:0004842">
    <property type="term" value="F:ubiquitin-protein transferase activity"/>
    <property type="evidence" value="ECO:0007669"/>
    <property type="project" value="TreeGrafter"/>
</dbReference>
<keyword evidence="2 3" id="KW-0040">ANK repeat</keyword>
<evidence type="ECO:0000256" key="2">
    <source>
        <dbReference type="ARBA" id="ARBA00023043"/>
    </source>
</evidence>
<dbReference type="OrthoDB" id="20872at2759"/>
<sequence length="829" mass="97154">MIKQNKNFSLKSRRTHSQLEVVIDEEVFGELKNEKDFEMRIHQLNEIQQIDQMSQSSGISISSGLCKNTKHQMVESYALLIQEMVLNKDLQQFCHQFGFSIQQLEQYNSMDKRQNFVIGAMFKHIKEQMQSLMTKVELRMHQYRVDEWNELQKKNNQSMNIFEWLNVKSKYEHLRKKLQYALIDSITDTQSKQQEQEKRNRIFSQSNISQISRGSTTCAITSRKRLASIQEELTVNPKIQLISQHKDFKGQWNAELEKQYRSKGQTHKVLGLYPVIQKAILDNVGQSVWNQQRDELLTKYTEGGCLTEQEVKFIATTSQLLNTCSDKEFLQKTISHLDKNILDQIEYNIAECILATYTNISNDVKSLRQIWLKKINTNLQQQVKDTHFSVLKKMQLYKSQKELQKIKMKMVTIFRDLQKKHFIKLQQELDQDHYIQQQKGVNKVILKFKDKLMKRVRRYRNQKNIGIANNFITRNIPKQRTFLFKINKEMKSTEFVQRMFHPPSKLIIKNFGSQTDRGIKEEIKYKVRSSSTIRQSDYKRYLSGGPQTERQFASKSLAEQNQLQINQHKNPHEWITKEIEIDAINKIKAAIRAYLQRKQYKIQKQIKAEQEEQKKNLLNSLSKKNPERIQKIEAEFINVIKSLALNKQKSQSTIYSSKQRIQSDMKLKTRKLFQAAKKSCLNIAIQSGFFYTAEDANQKDEFGRTPLSYAAEYGNESICNYLLKIGANINIQSFDGMTPMHYIFKSNSIILIMKFIQLGGDLNKLNNDGLTPIAFCNQETIKQLNLTHMISSSLKKGSFDNHSILNKKYPQHSDIIEALEFSGNFSKLQ</sequence>
<evidence type="ECO:0000256" key="1">
    <source>
        <dbReference type="ARBA" id="ARBA00022737"/>
    </source>
</evidence>
<keyword evidence="1" id="KW-0677">Repeat</keyword>
<dbReference type="EMBL" id="CAJJDN010000122">
    <property type="protein sequence ID" value="CAD8119635.1"/>
    <property type="molecule type" value="Genomic_DNA"/>
</dbReference>
<evidence type="ECO:0000256" key="3">
    <source>
        <dbReference type="PROSITE-ProRule" id="PRU00023"/>
    </source>
</evidence>
<name>A0A8S1QX89_9CILI</name>
<dbReference type="SMART" id="SM00248">
    <property type="entry name" value="ANK"/>
    <property type="match status" value="2"/>
</dbReference>